<dbReference type="Pfam" id="PF04203">
    <property type="entry name" value="Sortase"/>
    <property type="match status" value="1"/>
</dbReference>
<feature type="compositionally biased region" description="Low complexity" evidence="2">
    <location>
        <begin position="38"/>
        <end position="68"/>
    </location>
</feature>
<accession>A0ABT8GJY0</accession>
<evidence type="ECO:0000256" key="2">
    <source>
        <dbReference type="SAM" id="MobiDB-lite"/>
    </source>
</evidence>
<keyword evidence="1" id="KW-0378">Hydrolase</keyword>
<keyword evidence="5" id="KW-1185">Reference proteome</keyword>
<feature type="chain" id="PRO_5045565726" evidence="3">
    <location>
        <begin position="25"/>
        <end position="225"/>
    </location>
</feature>
<feature type="signal peptide" evidence="3">
    <location>
        <begin position="1"/>
        <end position="24"/>
    </location>
</feature>
<evidence type="ECO:0000256" key="1">
    <source>
        <dbReference type="ARBA" id="ARBA00022801"/>
    </source>
</evidence>
<evidence type="ECO:0000313" key="5">
    <source>
        <dbReference type="Proteomes" id="UP001172708"/>
    </source>
</evidence>
<dbReference type="CDD" id="cd05829">
    <property type="entry name" value="Sortase_F"/>
    <property type="match status" value="1"/>
</dbReference>
<sequence>MTRRTALSLAAACGLLTIGAAAVAVDALQVDAPPPLAASPAEPTASAPSPAPTTVTAPAVPAPASAAPEVEVAERPAQALPVALSIPQIDVETSLEQLGTLDDGSLATPVDTDLAGWFEGGPRPGAVGPAVIAGHVSWNGDPSVFFRLTELEAGDVFTVHQEDGDEVEFEVTRLEQHPKNEFPTVAVYANTDAPELRLITCGGEFDSSTGHFDDNVVVFAELIED</sequence>
<dbReference type="Proteomes" id="UP001172708">
    <property type="component" value="Unassembled WGS sequence"/>
</dbReference>
<dbReference type="Gene3D" id="2.40.260.10">
    <property type="entry name" value="Sortase"/>
    <property type="match status" value="1"/>
</dbReference>
<dbReference type="RefSeq" id="WP_301143271.1">
    <property type="nucleotide sequence ID" value="NZ_JAUHQA010000001.1"/>
</dbReference>
<name>A0ABT8GJY0_9MICO</name>
<feature type="region of interest" description="Disordered" evidence="2">
    <location>
        <begin position="35"/>
        <end position="68"/>
    </location>
</feature>
<dbReference type="InterPro" id="IPR005754">
    <property type="entry name" value="Sortase"/>
</dbReference>
<dbReference type="SUPFAM" id="SSF63817">
    <property type="entry name" value="Sortase"/>
    <property type="match status" value="1"/>
</dbReference>
<comment type="caution">
    <text evidence="4">The sequence shown here is derived from an EMBL/GenBank/DDBJ whole genome shotgun (WGS) entry which is preliminary data.</text>
</comment>
<proteinExistence type="predicted"/>
<protein>
    <submittedName>
        <fullName evidence="4">Class F sortase</fullName>
    </submittedName>
</protein>
<dbReference type="EMBL" id="JAUHQA010000001">
    <property type="protein sequence ID" value="MDN4481581.1"/>
    <property type="molecule type" value="Genomic_DNA"/>
</dbReference>
<reference evidence="4" key="1">
    <citation type="submission" date="2023-06" db="EMBL/GenBank/DDBJ databases">
        <title>Egi l300058.</title>
        <authorList>
            <person name="Gao L."/>
            <person name="Fang B.-Z."/>
            <person name="Li W.-J."/>
        </authorList>
    </citation>
    <scope>NUCLEOTIDE SEQUENCE</scope>
    <source>
        <strain evidence="4">EGI L300058</strain>
    </source>
</reference>
<dbReference type="NCBIfam" id="NF033748">
    <property type="entry name" value="class_F_sortase"/>
    <property type="match status" value="1"/>
</dbReference>
<dbReference type="InterPro" id="IPR023365">
    <property type="entry name" value="Sortase_dom-sf"/>
</dbReference>
<keyword evidence="3" id="KW-0732">Signal</keyword>
<organism evidence="4 5">
    <name type="scientific">Demequina muriae</name>
    <dbReference type="NCBI Taxonomy" id="3051664"/>
    <lineage>
        <taxon>Bacteria</taxon>
        <taxon>Bacillati</taxon>
        <taxon>Actinomycetota</taxon>
        <taxon>Actinomycetes</taxon>
        <taxon>Micrococcales</taxon>
        <taxon>Demequinaceae</taxon>
        <taxon>Demequina</taxon>
    </lineage>
</organism>
<dbReference type="InterPro" id="IPR042001">
    <property type="entry name" value="Sortase_F"/>
</dbReference>
<evidence type="ECO:0000256" key="3">
    <source>
        <dbReference type="SAM" id="SignalP"/>
    </source>
</evidence>
<gene>
    <name evidence="4" type="ORF">QQX02_11665</name>
</gene>
<evidence type="ECO:0000313" key="4">
    <source>
        <dbReference type="EMBL" id="MDN4481581.1"/>
    </source>
</evidence>